<dbReference type="InterPro" id="IPR013083">
    <property type="entry name" value="Znf_RING/FYVE/PHD"/>
</dbReference>
<evidence type="ECO:0000256" key="1">
    <source>
        <dbReference type="SAM" id="MobiDB-lite"/>
    </source>
</evidence>
<gene>
    <name evidence="3" type="ORF">B0T23DRAFT_203444</name>
</gene>
<evidence type="ECO:0000313" key="3">
    <source>
        <dbReference type="EMBL" id="KAK3489518.1"/>
    </source>
</evidence>
<dbReference type="InterPro" id="IPR011011">
    <property type="entry name" value="Znf_FYVE_PHD"/>
</dbReference>
<sequence>MASSRKRPRASDADRQDRVQERKEDKDNTRAECPFQVHIVDPVVAEKKKNKKRRRTVGGKAESIDDEDTDPADKIHSQPSPFHPSGKFKTYPNMDVHYKVEPAKDWTDMTRYNSFVLNNVKYYAENFIYVANDLSIKKKDPKQGEKGPNDEATAPIQRRDTEWVARILEIRARDEHHVFARVYWMYWPDELPAKTRDRKRIVEGRQPYHGTGELIASNHMDIINVVSVTEPAIVKHWFEENDEETQDSLYWRQAYDVRSQELSTVELVCGCNTPANPDKLLVGCSSESCKKWLHEECIKDQALRATYERLGTDKPHIPVKEEKVDKKQEDEDDQKEESKAKTEANGDTPQQQQQQERGESVDVKAEKDTTRTTNGSNNSNGNRALKADSEDDAKPAPSEDTPDAEAAEDESTASGLALRSRRTRTASAKASRTTTPAPGSTSTTTTTTTLIKSEEGRKKPGRPRKKALVPPPPPPPPRGGARAKVTNKERPWEGLFAVTLEMNGTPYLEFTDLRADVVARGGAKTWTEPITCLVCGVLVN</sequence>
<accession>A0AAJ0I4I6</accession>
<dbReference type="GeneID" id="87871049"/>
<feature type="compositionally biased region" description="Pro residues" evidence="1">
    <location>
        <begin position="469"/>
        <end position="478"/>
    </location>
</feature>
<dbReference type="InterPro" id="IPR043151">
    <property type="entry name" value="BAH_sf"/>
</dbReference>
<dbReference type="RefSeq" id="XP_062691225.1">
    <property type="nucleotide sequence ID" value="XM_062833427.1"/>
</dbReference>
<dbReference type="PROSITE" id="PS51038">
    <property type="entry name" value="BAH"/>
    <property type="match status" value="1"/>
</dbReference>
<feature type="domain" description="BAH" evidence="2">
    <location>
        <begin position="144"/>
        <end position="266"/>
    </location>
</feature>
<organism evidence="3 4">
    <name type="scientific">Neurospora hispaniola</name>
    <dbReference type="NCBI Taxonomy" id="588809"/>
    <lineage>
        <taxon>Eukaryota</taxon>
        <taxon>Fungi</taxon>
        <taxon>Dikarya</taxon>
        <taxon>Ascomycota</taxon>
        <taxon>Pezizomycotina</taxon>
        <taxon>Sordariomycetes</taxon>
        <taxon>Sordariomycetidae</taxon>
        <taxon>Sordariales</taxon>
        <taxon>Sordariaceae</taxon>
        <taxon>Neurospora</taxon>
    </lineage>
</organism>
<dbReference type="PANTHER" id="PTHR46364">
    <property type="entry name" value="OS08G0421900 PROTEIN"/>
    <property type="match status" value="1"/>
</dbReference>
<dbReference type="EMBL" id="JAULSX010000006">
    <property type="protein sequence ID" value="KAK3489518.1"/>
    <property type="molecule type" value="Genomic_DNA"/>
</dbReference>
<feature type="region of interest" description="Disordered" evidence="1">
    <location>
        <begin position="1"/>
        <end position="88"/>
    </location>
</feature>
<feature type="compositionally biased region" description="Basic and acidic residues" evidence="1">
    <location>
        <begin position="385"/>
        <end position="394"/>
    </location>
</feature>
<dbReference type="Proteomes" id="UP001285908">
    <property type="component" value="Unassembled WGS sequence"/>
</dbReference>
<dbReference type="SUPFAM" id="SSF57903">
    <property type="entry name" value="FYVE/PHD zinc finger"/>
    <property type="match status" value="1"/>
</dbReference>
<dbReference type="CDD" id="cd04370">
    <property type="entry name" value="BAH"/>
    <property type="match status" value="1"/>
</dbReference>
<dbReference type="InterPro" id="IPR001025">
    <property type="entry name" value="BAH_dom"/>
</dbReference>
<evidence type="ECO:0000259" key="2">
    <source>
        <dbReference type="PROSITE" id="PS51038"/>
    </source>
</evidence>
<dbReference type="AlphaFoldDB" id="A0AAJ0I4I6"/>
<evidence type="ECO:0000313" key="4">
    <source>
        <dbReference type="Proteomes" id="UP001285908"/>
    </source>
</evidence>
<keyword evidence="4" id="KW-1185">Reference proteome</keyword>
<comment type="caution">
    <text evidence="3">The sequence shown here is derived from an EMBL/GenBank/DDBJ whole genome shotgun (WGS) entry which is preliminary data.</text>
</comment>
<dbReference type="Gene3D" id="3.30.40.10">
    <property type="entry name" value="Zinc/RING finger domain, C3HC4 (zinc finger)"/>
    <property type="match status" value="1"/>
</dbReference>
<feature type="region of interest" description="Disordered" evidence="1">
    <location>
        <begin position="314"/>
        <end position="488"/>
    </location>
</feature>
<feature type="compositionally biased region" description="Acidic residues" evidence="1">
    <location>
        <begin position="400"/>
        <end position="411"/>
    </location>
</feature>
<dbReference type="Gene3D" id="2.30.30.490">
    <property type="match status" value="1"/>
</dbReference>
<feature type="compositionally biased region" description="Basic residues" evidence="1">
    <location>
        <begin position="48"/>
        <end position="57"/>
    </location>
</feature>
<protein>
    <recommendedName>
        <fullName evidence="2">BAH domain-containing protein</fullName>
    </recommendedName>
</protein>
<proteinExistence type="predicted"/>
<feature type="compositionally biased region" description="Low complexity" evidence="1">
    <location>
        <begin position="425"/>
        <end position="449"/>
    </location>
</feature>
<reference evidence="3 4" key="1">
    <citation type="journal article" date="2023" name="Mol. Phylogenet. Evol.">
        <title>Genome-scale phylogeny and comparative genomics of the fungal order Sordariales.</title>
        <authorList>
            <person name="Hensen N."/>
            <person name="Bonometti L."/>
            <person name="Westerberg I."/>
            <person name="Brannstrom I.O."/>
            <person name="Guillou S."/>
            <person name="Cros-Aarteil S."/>
            <person name="Calhoun S."/>
            <person name="Haridas S."/>
            <person name="Kuo A."/>
            <person name="Mondo S."/>
            <person name="Pangilinan J."/>
            <person name="Riley R."/>
            <person name="LaButti K."/>
            <person name="Andreopoulos B."/>
            <person name="Lipzen A."/>
            <person name="Chen C."/>
            <person name="Yan M."/>
            <person name="Daum C."/>
            <person name="Ng V."/>
            <person name="Clum A."/>
            <person name="Steindorff A."/>
            <person name="Ohm R.A."/>
            <person name="Martin F."/>
            <person name="Silar P."/>
            <person name="Natvig D.O."/>
            <person name="Lalanne C."/>
            <person name="Gautier V."/>
            <person name="Ament-Velasquez S.L."/>
            <person name="Kruys A."/>
            <person name="Hutchinson M.I."/>
            <person name="Powell A.J."/>
            <person name="Barry K."/>
            <person name="Miller A.N."/>
            <person name="Grigoriev I.V."/>
            <person name="Debuchy R."/>
            <person name="Gladieux P."/>
            <person name="Hiltunen Thoren M."/>
            <person name="Johannesson H."/>
        </authorList>
    </citation>
    <scope>NUCLEOTIDE SEQUENCE [LARGE SCALE GENOMIC DNA]</scope>
    <source>
        <strain evidence="3 4">FGSC 10403</strain>
    </source>
</reference>
<feature type="compositionally biased region" description="Basic and acidic residues" evidence="1">
    <location>
        <begin position="356"/>
        <end position="370"/>
    </location>
</feature>
<name>A0AAJ0I4I6_9PEZI</name>
<dbReference type="GO" id="GO:0003682">
    <property type="term" value="F:chromatin binding"/>
    <property type="evidence" value="ECO:0007669"/>
    <property type="project" value="InterPro"/>
</dbReference>
<feature type="compositionally biased region" description="Basic and acidic residues" evidence="1">
    <location>
        <begin position="9"/>
        <end position="30"/>
    </location>
</feature>
<feature type="compositionally biased region" description="Basic and acidic residues" evidence="1">
    <location>
        <begin position="314"/>
        <end position="329"/>
    </location>
</feature>
<feature type="compositionally biased region" description="Low complexity" evidence="1">
    <location>
        <begin position="371"/>
        <end position="383"/>
    </location>
</feature>